<dbReference type="SUPFAM" id="SSF50891">
    <property type="entry name" value="Cyclophilin-like"/>
    <property type="match status" value="1"/>
</dbReference>
<proteinExistence type="predicted"/>
<dbReference type="PANTHER" id="PTHR34698:SF2">
    <property type="entry name" value="5-OXOPROLINASE SUBUNIT B"/>
    <property type="match status" value="1"/>
</dbReference>
<dbReference type="GO" id="GO:0017168">
    <property type="term" value="F:5-oxoprolinase (ATP-hydrolyzing) activity"/>
    <property type="evidence" value="ECO:0007669"/>
    <property type="project" value="UniProtKB-EC"/>
</dbReference>
<dbReference type="InterPro" id="IPR003833">
    <property type="entry name" value="CT_C_D"/>
</dbReference>
<dbReference type="Proteomes" id="UP000831782">
    <property type="component" value="Chromosome"/>
</dbReference>
<protein>
    <submittedName>
        <fullName evidence="5">5-oxoprolinase subunit PxpB</fullName>
        <ecNumber evidence="5">3.5.2.9</ecNumber>
    </submittedName>
</protein>
<evidence type="ECO:0000256" key="3">
    <source>
        <dbReference type="ARBA" id="ARBA00022840"/>
    </source>
</evidence>
<dbReference type="Pfam" id="PF02682">
    <property type="entry name" value="CT_C_D"/>
    <property type="match status" value="1"/>
</dbReference>
<dbReference type="InterPro" id="IPR010016">
    <property type="entry name" value="PxpB"/>
</dbReference>
<dbReference type="SUPFAM" id="SSF160467">
    <property type="entry name" value="PH0987 N-terminal domain-like"/>
    <property type="match status" value="1"/>
</dbReference>
<organism evidence="5 6">
    <name type="scientific">Gracilibacillus caseinilyticus</name>
    <dbReference type="NCBI Taxonomy" id="2932256"/>
    <lineage>
        <taxon>Bacteria</taxon>
        <taxon>Bacillati</taxon>
        <taxon>Bacillota</taxon>
        <taxon>Bacilli</taxon>
        <taxon>Bacillales</taxon>
        <taxon>Bacillaceae</taxon>
        <taxon>Gracilibacillus</taxon>
    </lineage>
</organism>
<name>A0ABY4EXH7_9BACI</name>
<dbReference type="Gene3D" id="3.30.1360.40">
    <property type="match status" value="1"/>
</dbReference>
<dbReference type="Gene3D" id="2.40.100.10">
    <property type="entry name" value="Cyclophilin-like"/>
    <property type="match status" value="1"/>
</dbReference>
<evidence type="ECO:0000313" key="5">
    <source>
        <dbReference type="EMBL" id="UOQ48329.1"/>
    </source>
</evidence>
<reference evidence="5 6" key="1">
    <citation type="submission" date="2022-04" db="EMBL/GenBank/DDBJ databases">
        <title>Gracilibacillus sp. isolated from saltern.</title>
        <authorList>
            <person name="Won M."/>
            <person name="Lee C.-M."/>
            <person name="Woen H.-Y."/>
            <person name="Kwon S.-W."/>
        </authorList>
    </citation>
    <scope>NUCLEOTIDE SEQUENCE [LARGE SCALE GENOMIC DNA]</scope>
    <source>
        <strain evidence="5 6">SSWR10-1</strain>
    </source>
</reference>
<keyword evidence="3" id="KW-0067">ATP-binding</keyword>
<sequence length="229" mass="25696">MLFQSISENAMLVQFPFYAGLAERLNMYKHLLEAERSLAVNEVVLGYSTMTIYFNPFVTGHNQMKKNVQSVIENATSCSPTEGKHHHIPVCYDRSLAPDLDDVLAYHTFSLKELIALHSEPEYKVAFLGFSPGFPFLSGMQEQLATPRKEKPRLNVPVGSVGIAGLQTGIYPSSSPGGWQIIGRTPINLLPLQTEKPTLFEAGDRLSFYPITPTEFEQIMKKEQRPYVD</sequence>
<dbReference type="NCBIfam" id="TIGR00370">
    <property type="entry name" value="5-oxoprolinase subunit PxpB"/>
    <property type="match status" value="1"/>
</dbReference>
<dbReference type="EC" id="3.5.2.9" evidence="5"/>
<dbReference type="PANTHER" id="PTHR34698">
    <property type="entry name" value="5-OXOPROLINASE SUBUNIT B"/>
    <property type="match status" value="1"/>
</dbReference>
<feature type="domain" description="Carboxyltransferase" evidence="4">
    <location>
        <begin position="1"/>
        <end position="200"/>
    </location>
</feature>
<keyword evidence="1" id="KW-0547">Nucleotide-binding</keyword>
<dbReference type="SMART" id="SM00796">
    <property type="entry name" value="AHS1"/>
    <property type="match status" value="1"/>
</dbReference>
<evidence type="ECO:0000256" key="1">
    <source>
        <dbReference type="ARBA" id="ARBA00022741"/>
    </source>
</evidence>
<gene>
    <name evidence="5" type="primary">pxpB</name>
    <name evidence="5" type="ORF">MUN88_20190</name>
</gene>
<evidence type="ECO:0000313" key="6">
    <source>
        <dbReference type="Proteomes" id="UP000831782"/>
    </source>
</evidence>
<keyword evidence="2 5" id="KW-0378">Hydrolase</keyword>
<dbReference type="InterPro" id="IPR029000">
    <property type="entry name" value="Cyclophilin-like_dom_sf"/>
</dbReference>
<evidence type="ECO:0000256" key="2">
    <source>
        <dbReference type="ARBA" id="ARBA00022801"/>
    </source>
</evidence>
<dbReference type="RefSeq" id="WP_244718690.1">
    <property type="nucleotide sequence ID" value="NZ_CP095072.1"/>
</dbReference>
<dbReference type="EMBL" id="CP095072">
    <property type="protein sequence ID" value="UOQ48329.1"/>
    <property type="molecule type" value="Genomic_DNA"/>
</dbReference>
<keyword evidence="6" id="KW-1185">Reference proteome</keyword>
<evidence type="ECO:0000259" key="4">
    <source>
        <dbReference type="SMART" id="SM00796"/>
    </source>
</evidence>
<accession>A0ABY4EXH7</accession>